<evidence type="ECO:0000313" key="2">
    <source>
        <dbReference type="Proteomes" id="UP000183832"/>
    </source>
</evidence>
<evidence type="ECO:0000313" key="1">
    <source>
        <dbReference type="EMBL" id="CRL03258.1"/>
    </source>
</evidence>
<proteinExistence type="predicted"/>
<reference evidence="1 2" key="1">
    <citation type="submission" date="2015-04" db="EMBL/GenBank/DDBJ databases">
        <authorList>
            <person name="Syromyatnikov M.Y."/>
            <person name="Popov V.N."/>
        </authorList>
    </citation>
    <scope>NUCLEOTIDE SEQUENCE [LARGE SCALE GENOMIC DNA]</scope>
</reference>
<protein>
    <submittedName>
        <fullName evidence="1">CLUMA_CG016655, isoform A</fullName>
    </submittedName>
</protein>
<dbReference type="AlphaFoldDB" id="A0A1J1IU84"/>
<organism evidence="1 2">
    <name type="scientific">Clunio marinus</name>
    <dbReference type="NCBI Taxonomy" id="568069"/>
    <lineage>
        <taxon>Eukaryota</taxon>
        <taxon>Metazoa</taxon>
        <taxon>Ecdysozoa</taxon>
        <taxon>Arthropoda</taxon>
        <taxon>Hexapoda</taxon>
        <taxon>Insecta</taxon>
        <taxon>Pterygota</taxon>
        <taxon>Neoptera</taxon>
        <taxon>Endopterygota</taxon>
        <taxon>Diptera</taxon>
        <taxon>Nematocera</taxon>
        <taxon>Chironomoidea</taxon>
        <taxon>Chironomidae</taxon>
        <taxon>Clunio</taxon>
    </lineage>
</organism>
<gene>
    <name evidence="1" type="ORF">CLUMA_CG016655</name>
</gene>
<accession>A0A1J1IU84</accession>
<dbReference type="EMBL" id="CVRI01000059">
    <property type="protein sequence ID" value="CRL03258.1"/>
    <property type="molecule type" value="Genomic_DNA"/>
</dbReference>
<sequence>MTQHIEKVWKKNVCGKCLKGFEIKQLPSRPEGEKVHTCAIEKIAKNWFHSFVTSLCCSCSCFCYKKETKSTLDTESFREKELFRLLLLSQQLNNPKEWQNSISKLHNLLLKTPEEKKPKNQQFSLYT</sequence>
<keyword evidence="2" id="KW-1185">Reference proteome</keyword>
<name>A0A1J1IU84_9DIPT</name>
<dbReference type="Proteomes" id="UP000183832">
    <property type="component" value="Unassembled WGS sequence"/>
</dbReference>